<comment type="cofactor">
    <cofactor evidence="2">
        <name>Mg(2+)</name>
        <dbReference type="ChEBI" id="CHEBI:18420"/>
    </cofactor>
</comment>
<dbReference type="PRINTS" id="PR00418">
    <property type="entry name" value="TPI2FAMILY"/>
</dbReference>
<keyword evidence="6" id="KW-0068">Autocatalytic cleavage</keyword>
<dbReference type="SUPFAM" id="SSF55608">
    <property type="entry name" value="Homing endonucleases"/>
    <property type="match status" value="1"/>
</dbReference>
<dbReference type="EC" id="5.6.2.2" evidence="4"/>
<dbReference type="Pfam" id="PF01751">
    <property type="entry name" value="Toprim"/>
    <property type="match status" value="1"/>
</dbReference>
<dbReference type="InterPro" id="IPR001241">
    <property type="entry name" value="Topo_IIA"/>
</dbReference>
<dbReference type="GO" id="GO:0003677">
    <property type="term" value="F:DNA binding"/>
    <property type="evidence" value="ECO:0007669"/>
    <property type="project" value="UniProtKB-KW"/>
</dbReference>
<dbReference type="Pfam" id="PF00986">
    <property type="entry name" value="DNA_gyraseB_C"/>
    <property type="match status" value="1"/>
</dbReference>
<dbReference type="InterPro" id="IPR030934">
    <property type="entry name" value="Intein_C"/>
</dbReference>
<dbReference type="PROSITE" id="PS50818">
    <property type="entry name" value="INTEIN_C_TER"/>
    <property type="match status" value="2"/>
</dbReference>
<dbReference type="SMART" id="SM00387">
    <property type="entry name" value="HATPase_c"/>
    <property type="match status" value="1"/>
</dbReference>
<dbReference type="InterPro" id="IPR003587">
    <property type="entry name" value="Hint_dom_N"/>
</dbReference>
<dbReference type="EMBL" id="LCMV01000002">
    <property type="protein sequence ID" value="KKU44521.1"/>
    <property type="molecule type" value="Genomic_DNA"/>
</dbReference>
<dbReference type="Gene3D" id="3.30.230.10">
    <property type="match status" value="1"/>
</dbReference>
<comment type="similarity">
    <text evidence="3">Belongs to the type II topoisomerase GyrB family.</text>
</comment>
<dbReference type="GO" id="GO:0006265">
    <property type="term" value="P:DNA topological change"/>
    <property type="evidence" value="ECO:0007669"/>
    <property type="project" value="InterPro"/>
</dbReference>
<dbReference type="InterPro" id="IPR013759">
    <property type="entry name" value="Topo_IIA_B_C"/>
</dbReference>
<dbReference type="PATRIC" id="fig|1618335.3.peg.30"/>
<dbReference type="SMART" id="SM00306">
    <property type="entry name" value="HintN"/>
    <property type="match status" value="2"/>
</dbReference>
<evidence type="ECO:0000256" key="5">
    <source>
        <dbReference type="ARBA" id="ARBA00022741"/>
    </source>
</evidence>
<dbReference type="GO" id="GO:0003918">
    <property type="term" value="F:DNA topoisomerase type II (double strand cut, ATP-hydrolyzing) activity"/>
    <property type="evidence" value="ECO:0007669"/>
    <property type="project" value="UniProtKB-EC"/>
</dbReference>
<gene>
    <name evidence="13" type="ORF">UX60_C0002G0004</name>
</gene>
<keyword evidence="10" id="KW-0238">DNA-binding</keyword>
<feature type="domain" description="DOD-type homing endonuclease" evidence="12">
    <location>
        <begin position="286"/>
        <end position="439"/>
    </location>
</feature>
<dbReference type="PANTHER" id="PTHR45866:SF1">
    <property type="entry name" value="DNA GYRASE SUBUNIT B, MITOCHONDRIAL"/>
    <property type="match status" value="1"/>
</dbReference>
<dbReference type="PROSITE" id="PS50817">
    <property type="entry name" value="INTEIN_N_TER"/>
    <property type="match status" value="2"/>
</dbReference>
<dbReference type="SUPFAM" id="SSF51294">
    <property type="entry name" value="Hedgehog/intein (Hint) domain"/>
    <property type="match status" value="2"/>
</dbReference>
<dbReference type="InterPro" id="IPR003586">
    <property type="entry name" value="Hint_dom_C"/>
</dbReference>
<keyword evidence="5" id="KW-0547">Nucleotide-binding</keyword>
<dbReference type="SUPFAM" id="SSF54211">
    <property type="entry name" value="Ribosomal protein S5 domain 2-like"/>
    <property type="match status" value="1"/>
</dbReference>
<dbReference type="InterPro" id="IPR006142">
    <property type="entry name" value="INTEIN"/>
</dbReference>
<dbReference type="InterPro" id="IPR014721">
    <property type="entry name" value="Ribsml_uS5_D2-typ_fold_subgr"/>
</dbReference>
<dbReference type="SUPFAM" id="SSF55874">
    <property type="entry name" value="ATPase domain of HSP90 chaperone/DNA topoisomerase II/histidine kinase"/>
    <property type="match status" value="2"/>
</dbReference>
<keyword evidence="8" id="KW-0651">Protein splicing</keyword>
<dbReference type="CDD" id="cd00822">
    <property type="entry name" value="TopoII_Trans_DNA_gyrase"/>
    <property type="match status" value="1"/>
</dbReference>
<proteinExistence type="inferred from homology"/>
<dbReference type="Gene3D" id="2.170.16.10">
    <property type="entry name" value="Hedgehog/Intein (Hint) domain"/>
    <property type="match status" value="3"/>
</dbReference>
<dbReference type="Gene3D" id="3.30.565.10">
    <property type="entry name" value="Histidine kinase-like ATPase, C-terminal domain"/>
    <property type="match status" value="2"/>
</dbReference>
<dbReference type="CDD" id="cd16928">
    <property type="entry name" value="HATPase_GyrB-like"/>
    <property type="match status" value="1"/>
</dbReference>
<dbReference type="InterPro" id="IPR020568">
    <property type="entry name" value="Ribosomal_Su5_D2-typ_SF"/>
</dbReference>
<evidence type="ECO:0000256" key="7">
    <source>
        <dbReference type="ARBA" id="ARBA00022840"/>
    </source>
</evidence>
<dbReference type="PROSITE" id="PS00177">
    <property type="entry name" value="TOPOISOMERASE_II"/>
    <property type="match status" value="1"/>
</dbReference>
<evidence type="ECO:0000313" key="13">
    <source>
        <dbReference type="EMBL" id="KKU44521.1"/>
    </source>
</evidence>
<dbReference type="InterPro" id="IPR002288">
    <property type="entry name" value="DNA_gyrase_B_C"/>
</dbReference>
<dbReference type="InterPro" id="IPR027434">
    <property type="entry name" value="Homing_endonucl"/>
</dbReference>
<dbReference type="InterPro" id="IPR036890">
    <property type="entry name" value="HATPase_C_sf"/>
</dbReference>
<dbReference type="InterPro" id="IPR013506">
    <property type="entry name" value="Topo_IIA_bsu_dom2"/>
</dbReference>
<reference evidence="13 14" key="1">
    <citation type="journal article" date="2015" name="Nature">
        <title>rRNA introns, odd ribosomes, and small enigmatic genomes across a large radiation of phyla.</title>
        <authorList>
            <person name="Brown C.T."/>
            <person name="Hug L.A."/>
            <person name="Thomas B.C."/>
            <person name="Sharon I."/>
            <person name="Castelle C.J."/>
            <person name="Singh A."/>
            <person name="Wilkins M.J."/>
            <person name="Williams K.H."/>
            <person name="Banfield J.F."/>
        </authorList>
    </citation>
    <scope>NUCLEOTIDE SEQUENCE [LARGE SCALE GENOMIC DNA]</scope>
</reference>
<dbReference type="GO" id="GO:0005524">
    <property type="term" value="F:ATP binding"/>
    <property type="evidence" value="ECO:0007669"/>
    <property type="project" value="UniProtKB-KW"/>
</dbReference>
<evidence type="ECO:0000256" key="8">
    <source>
        <dbReference type="ARBA" id="ARBA00023000"/>
    </source>
</evidence>
<dbReference type="FunFam" id="3.30.230.10:FF:000005">
    <property type="entry name" value="DNA gyrase subunit B"/>
    <property type="match status" value="1"/>
</dbReference>
<dbReference type="InterPro" id="IPR006141">
    <property type="entry name" value="Intein_N"/>
</dbReference>
<dbReference type="PANTHER" id="PTHR45866">
    <property type="entry name" value="DNA GYRASE/TOPOISOMERASE SUBUNIT B"/>
    <property type="match status" value="1"/>
</dbReference>
<dbReference type="InterPro" id="IPR018522">
    <property type="entry name" value="TopoIIA_CS"/>
</dbReference>
<protein>
    <recommendedName>
        <fullName evidence="4">DNA topoisomerase (ATP-hydrolyzing)</fullName>
        <ecNumber evidence="4">5.6.2.2</ecNumber>
    </recommendedName>
</protein>
<evidence type="ECO:0000256" key="11">
    <source>
        <dbReference type="ARBA" id="ARBA00023235"/>
    </source>
</evidence>
<dbReference type="NCBIfam" id="TIGR01443">
    <property type="entry name" value="intein_Cterm"/>
    <property type="match status" value="2"/>
</dbReference>
<dbReference type="SMART" id="SM00305">
    <property type="entry name" value="HintC"/>
    <property type="match status" value="2"/>
</dbReference>
<dbReference type="InterPro" id="IPR013760">
    <property type="entry name" value="Topo_IIA-like_dom_sf"/>
</dbReference>
<dbReference type="CDD" id="cd00081">
    <property type="entry name" value="Hint"/>
    <property type="match status" value="3"/>
</dbReference>
<dbReference type="InterPro" id="IPR004042">
    <property type="entry name" value="Intein_endonuc_central"/>
</dbReference>
<dbReference type="SMART" id="SM00433">
    <property type="entry name" value="TOP2c"/>
    <property type="match status" value="1"/>
</dbReference>
<evidence type="ECO:0000256" key="9">
    <source>
        <dbReference type="ARBA" id="ARBA00023029"/>
    </source>
</evidence>
<dbReference type="PROSITE" id="PS50819">
    <property type="entry name" value="INTEIN_ENDONUCLEASE"/>
    <property type="match status" value="1"/>
</dbReference>
<keyword evidence="11" id="KW-0413">Isomerase</keyword>
<evidence type="ECO:0000256" key="1">
    <source>
        <dbReference type="ARBA" id="ARBA00000185"/>
    </source>
</evidence>
<dbReference type="Pfam" id="PF14890">
    <property type="entry name" value="Intein_splicing"/>
    <property type="match status" value="2"/>
</dbReference>
<evidence type="ECO:0000256" key="4">
    <source>
        <dbReference type="ARBA" id="ARBA00012895"/>
    </source>
</evidence>
<dbReference type="Proteomes" id="UP000034487">
    <property type="component" value="Unassembled WGS sequence"/>
</dbReference>
<dbReference type="InterPro" id="IPR003594">
    <property type="entry name" value="HATPase_dom"/>
</dbReference>
<dbReference type="GO" id="GO:0004519">
    <property type="term" value="F:endonuclease activity"/>
    <property type="evidence" value="ECO:0007669"/>
    <property type="project" value="InterPro"/>
</dbReference>
<keyword evidence="7" id="KW-0067">ATP-binding</keyword>
<accession>A0A0G1QHT8</accession>
<evidence type="ECO:0000256" key="6">
    <source>
        <dbReference type="ARBA" id="ARBA00022813"/>
    </source>
</evidence>
<keyword evidence="9" id="KW-0799">Topoisomerase</keyword>
<dbReference type="Pfam" id="PF00204">
    <property type="entry name" value="DNA_gyraseB"/>
    <property type="match status" value="1"/>
</dbReference>
<evidence type="ECO:0000256" key="3">
    <source>
        <dbReference type="ARBA" id="ARBA00010708"/>
    </source>
</evidence>
<dbReference type="SUPFAM" id="SSF56719">
    <property type="entry name" value="Type II DNA topoisomerase"/>
    <property type="match status" value="2"/>
</dbReference>
<comment type="catalytic activity">
    <reaction evidence="1">
        <text>ATP-dependent breakage, passage and rejoining of double-stranded DNA.</text>
        <dbReference type="EC" id="5.6.2.2"/>
    </reaction>
</comment>
<comment type="caution">
    <text evidence="13">The sequence shown here is derived from an EMBL/GenBank/DDBJ whole genome shotgun (WGS) entry which is preliminary data.</text>
</comment>
<evidence type="ECO:0000259" key="12">
    <source>
        <dbReference type="PROSITE" id="PS50819"/>
    </source>
</evidence>
<dbReference type="GO" id="GO:0016539">
    <property type="term" value="P:intein-mediated protein splicing"/>
    <property type="evidence" value="ECO:0007669"/>
    <property type="project" value="InterPro"/>
</dbReference>
<dbReference type="PRINTS" id="PR00379">
    <property type="entry name" value="INTEIN"/>
</dbReference>
<dbReference type="InterPro" id="IPR006171">
    <property type="entry name" value="TOPRIM_dom"/>
</dbReference>
<evidence type="ECO:0000313" key="14">
    <source>
        <dbReference type="Proteomes" id="UP000034487"/>
    </source>
</evidence>
<name>A0A0G1QHT8_9BACT</name>
<dbReference type="Gene3D" id="3.40.50.670">
    <property type="match status" value="2"/>
</dbReference>
<evidence type="ECO:0000256" key="2">
    <source>
        <dbReference type="ARBA" id="ARBA00001946"/>
    </source>
</evidence>
<evidence type="ECO:0000256" key="10">
    <source>
        <dbReference type="ARBA" id="ARBA00023125"/>
    </source>
</evidence>
<dbReference type="NCBIfam" id="TIGR01445">
    <property type="entry name" value="intein_Nterm"/>
    <property type="match status" value="2"/>
</dbReference>
<dbReference type="InterPro" id="IPR036844">
    <property type="entry name" value="Hint_dom_sf"/>
</dbReference>
<dbReference type="Gene3D" id="3.10.28.10">
    <property type="entry name" value="Homing endonucleases"/>
    <property type="match status" value="1"/>
</dbReference>
<organism evidence="13 14">
    <name type="scientific">Berkelbacteria bacterium GW2011_GWA2_46_7</name>
    <dbReference type="NCBI Taxonomy" id="1618335"/>
    <lineage>
        <taxon>Bacteria</taxon>
        <taxon>Candidatus Berkelbacteria</taxon>
    </lineage>
</organism>
<sequence length="1617" mass="183776">MSAEYSAKQITVLEGLEPVRKRPGMYIGGTGVEGLHHLVWEVLDNSLTHNTPLLVEENGKIGLHKIGELIDNYIDDNSASTISGKQAQILRDGYNLRVPSFNPDTLRLSWQPVSSLIRHRVNSEILEITLQNGRKIEITPYHSLFTLDQGQVQAIEGSALKIGSSVVVPKTFTESDGYISRIDLLAEFAALPSEKTECLSLHDVKNLVSSKLKPYIESYATTRKLKQNWSNIVNDFRRYDYLPFNLWRMLPEVERRKFQKVRIGNKNNASFSLPATLPVTRELVELLGLYAAEGTTILSQTHRVVFSFGSHESQLINYATRLIRQVFAFEAQPRFSHDTATTVAINSFAIALLFAEIFKVGQKSKQKVIPNLVFNINPKLRERYLISYMAGDGCPAPEFTNHLVNNTTFSNAERRKFTARTASRELASGLSYLLYSLGRTFSFNEQTQPSGRKIGVSYHGKIKQQTLPTTTSLSLDFYWGTLSSYINRLPVQEAVEKIDWTRPYSFSLNTHGGATTVKLATLEKAGRVKLFPKVLTFINSDLAVLKVTKICVVPYSNEWVYDISVPRGENFIAGFAPIIAHNSVDEAMAGHADRVSIELNEDGSVSVEDNGRGIPVDIHATTKVSALETVLTKLHAGGKFGGEGYKVSGGLHGVGVSVVNALSEEVKAEVFKDGKTYQQEFVRGKPKYAAKEVGTSDKRGTRITFKADREVFPKTTYSRKTIIDHVRQQAYLTKGIFIAIKDARTDEEVSAEDKQYPSSYNFHFQGGIASYVSHLVRHKKSLVDKPIYLAKTVDDNQIEVALTYVNDYNEHVFTFANNIHTIEGGTHLTGFRSSITRVITEYGKKLAGKDSDMGIVGEDIREGLTAVVSVKLPDPEFEGQTKSKLGTPAMRGHVETVVNEGLQRWFEEHPSEARTIIEKISLSARARLAAKAAREAVVRKGALEGMTLPGKLADCSERDPAKSELYIVEGNSAGGCFSGDTKVALTDGRNLSFKQLVKEDRQGKQNFCYTIKADGSTGIERIIEPRITKRQTDVIKVVLDNDEEIICTPDHPFMLRNGQFAPAKDLTPKQSLMPLYRKHSKFGKKITIEGYEMVFSPRGNWWIFTHLLGDRFNQENNTYKKSSGDTVHHLDFNKLNNNPDNLQRMFRVDHIALHASLPEKTIRRPDVIEKCRRIRQSVAFRNKMSELMSQPEMRQMLSERAKKQWKDPKYKAFMLEKFLNFYHTNTEYREKNNRLLNSSQRHYWSQPINHVRQSVQKKEYFANHPEKRQELSLLAKTQWLDDELRKWRSDTTKKQWTNLFRKKRKEALAKTYVNKTLRALHEIYHQFGKVDVDKYEALRKKTKDKSLLRFQAISERFFDSQDSKLEDAAVHYNHRIKEIIPLTEKMDVYDFEVPNSHNFALSSGVFVHNSAKSGRNRKFQAILPLRGKILNVEKARLDKMLINEEIKSMIVAMGMGVGEEKNVDKIRYHFIVIMTDADVDGAHIRTLLLTFFYRHYPEIIEKGYLYIAQPPLFGVQYKKDVTYVHSETEREEILAKIKKDNAGLVGVNVQRYKGLGEMNPEQLWDTTLNPANRVLLRVTVEDAEKADEIFSDLMGEDVLPRKRFIQNRATSVKNLDI</sequence>